<accession>A0A448UCV5</accession>
<organism evidence="19 20">
    <name type="scientific">Neisseria animaloris</name>
    <dbReference type="NCBI Taxonomy" id="326522"/>
    <lineage>
        <taxon>Bacteria</taxon>
        <taxon>Pseudomonadati</taxon>
        <taxon>Pseudomonadota</taxon>
        <taxon>Betaproteobacteria</taxon>
        <taxon>Neisseriales</taxon>
        <taxon>Neisseriaceae</taxon>
        <taxon>Neisseria</taxon>
    </lineage>
</organism>
<dbReference type="InterPro" id="IPR023404">
    <property type="entry name" value="rSAM_horseshoe"/>
</dbReference>
<dbReference type="NCBIfam" id="TIGR00538">
    <property type="entry name" value="hemN"/>
    <property type="match status" value="1"/>
</dbReference>
<dbReference type="SFLD" id="SFLDG01065">
    <property type="entry name" value="anaerobic_coproporphyrinogen-I"/>
    <property type="match status" value="1"/>
</dbReference>
<evidence type="ECO:0000256" key="2">
    <source>
        <dbReference type="ARBA" id="ARBA00004785"/>
    </source>
</evidence>
<evidence type="ECO:0000313" key="19">
    <source>
        <dbReference type="EMBL" id="VEJ21730.1"/>
    </source>
</evidence>
<dbReference type="FunFam" id="1.10.10.920:FF:000001">
    <property type="entry name" value="Coproporphyrinogen-III oxidase"/>
    <property type="match status" value="1"/>
</dbReference>
<evidence type="ECO:0000256" key="5">
    <source>
        <dbReference type="ARBA" id="ARBA00022485"/>
    </source>
</evidence>
<dbReference type="PROSITE" id="PS51918">
    <property type="entry name" value="RADICAL_SAM"/>
    <property type="match status" value="1"/>
</dbReference>
<dbReference type="GO" id="GO:0051989">
    <property type="term" value="F:coproporphyrinogen dehydrogenase activity"/>
    <property type="evidence" value="ECO:0007669"/>
    <property type="project" value="UniProtKB-EC"/>
</dbReference>
<dbReference type="UniPathway" id="UPA00251">
    <property type="reaction ID" value="UER00323"/>
</dbReference>
<feature type="binding site" evidence="16">
    <location>
        <position position="254"/>
    </location>
    <ligand>
        <name>S-adenosyl-L-methionine</name>
        <dbReference type="ChEBI" id="CHEBI:59789"/>
        <label>2</label>
    </ligand>
</feature>
<dbReference type="OrthoDB" id="9808022at2"/>
<keyword evidence="9 15" id="KW-0560">Oxidoreductase</keyword>
<dbReference type="GO" id="GO:0004109">
    <property type="term" value="F:coproporphyrinogen oxidase activity"/>
    <property type="evidence" value="ECO:0007669"/>
    <property type="project" value="InterPro"/>
</dbReference>
<evidence type="ECO:0000256" key="3">
    <source>
        <dbReference type="ARBA" id="ARBA00005493"/>
    </source>
</evidence>
<comment type="subunit">
    <text evidence="4">Monomer.</text>
</comment>
<dbReference type="GO" id="GO:0046872">
    <property type="term" value="F:metal ion binding"/>
    <property type="evidence" value="ECO:0007669"/>
    <property type="project" value="UniProtKB-KW"/>
</dbReference>
<dbReference type="KEGG" id="nani:NCTC12227_01485"/>
<evidence type="ECO:0000256" key="8">
    <source>
        <dbReference type="ARBA" id="ARBA00022723"/>
    </source>
</evidence>
<keyword evidence="20" id="KW-1185">Reference proteome</keyword>
<dbReference type="Pfam" id="PF04055">
    <property type="entry name" value="Radical_SAM"/>
    <property type="match status" value="1"/>
</dbReference>
<evidence type="ECO:0000256" key="4">
    <source>
        <dbReference type="ARBA" id="ARBA00011245"/>
    </source>
</evidence>
<evidence type="ECO:0000313" key="20">
    <source>
        <dbReference type="Proteomes" id="UP000268229"/>
    </source>
</evidence>
<reference evidence="19 20" key="1">
    <citation type="submission" date="2018-12" db="EMBL/GenBank/DDBJ databases">
        <authorList>
            <consortium name="Pathogen Informatics"/>
        </authorList>
    </citation>
    <scope>NUCLEOTIDE SEQUENCE [LARGE SCALE GENOMIC DNA]</scope>
    <source>
        <strain evidence="19 20">NCTC12227</strain>
    </source>
</reference>
<dbReference type="InterPro" id="IPR007197">
    <property type="entry name" value="rSAM"/>
</dbReference>
<proteinExistence type="inferred from homology"/>
<dbReference type="Pfam" id="PF06969">
    <property type="entry name" value="HemN_C"/>
    <property type="match status" value="1"/>
</dbReference>
<dbReference type="InterPro" id="IPR034505">
    <property type="entry name" value="Coproporphyrinogen-III_oxidase"/>
</dbReference>
<dbReference type="InterPro" id="IPR058240">
    <property type="entry name" value="rSAM_sf"/>
</dbReference>
<evidence type="ECO:0000256" key="7">
    <source>
        <dbReference type="ARBA" id="ARBA00022691"/>
    </source>
</evidence>
<evidence type="ECO:0000259" key="18">
    <source>
        <dbReference type="PROSITE" id="PS51918"/>
    </source>
</evidence>
<keyword evidence="10 15" id="KW-0408">Iron</keyword>
<dbReference type="GO" id="GO:0051539">
    <property type="term" value="F:4 iron, 4 sulfur cluster binding"/>
    <property type="evidence" value="ECO:0007669"/>
    <property type="project" value="UniProtKB-KW"/>
</dbReference>
<keyword evidence="12 15" id="KW-0627">Porphyrin biosynthesis</keyword>
<comment type="similarity">
    <text evidence="3 15">Belongs to the anaerobic coproporphyrinogen-III oxidase family.</text>
</comment>
<evidence type="ECO:0000256" key="14">
    <source>
        <dbReference type="ARBA" id="ARBA00048321"/>
    </source>
</evidence>
<dbReference type="SUPFAM" id="SSF102114">
    <property type="entry name" value="Radical SAM enzymes"/>
    <property type="match status" value="1"/>
</dbReference>
<feature type="binding site" evidence="16">
    <location>
        <position position="183"/>
    </location>
    <ligand>
        <name>S-adenosyl-L-methionine</name>
        <dbReference type="ChEBI" id="CHEBI:59789"/>
        <label>2</label>
    </ligand>
</feature>
<dbReference type="CDD" id="cd01335">
    <property type="entry name" value="Radical_SAM"/>
    <property type="match status" value="1"/>
</dbReference>
<keyword evidence="5 15" id="KW-0004">4Fe-4S</keyword>
<comment type="subcellular location">
    <subcellularLocation>
        <location evidence="1 15">Cytoplasm</location>
    </subcellularLocation>
</comment>
<dbReference type="EMBL" id="LR134516">
    <property type="protein sequence ID" value="VEJ21730.1"/>
    <property type="molecule type" value="Genomic_DNA"/>
</dbReference>
<feature type="binding site" evidence="16">
    <location>
        <position position="340"/>
    </location>
    <ligand>
        <name>S-adenosyl-L-methionine</name>
        <dbReference type="ChEBI" id="CHEBI:59789"/>
        <label>1</label>
    </ligand>
</feature>
<dbReference type="PANTHER" id="PTHR13932">
    <property type="entry name" value="COPROPORPHYRINIGEN III OXIDASE"/>
    <property type="match status" value="1"/>
</dbReference>
<evidence type="ECO:0000256" key="1">
    <source>
        <dbReference type="ARBA" id="ARBA00004496"/>
    </source>
</evidence>
<dbReference type="Gene3D" id="3.80.30.20">
    <property type="entry name" value="tm_1862 like domain"/>
    <property type="match status" value="1"/>
</dbReference>
<dbReference type="InterPro" id="IPR006638">
    <property type="entry name" value="Elp3/MiaA/NifB-like_rSAM"/>
</dbReference>
<dbReference type="STRING" id="326522.BWD08_09190"/>
<dbReference type="Gene3D" id="1.10.10.920">
    <property type="match status" value="1"/>
</dbReference>
<feature type="domain" description="Radical SAM core" evidence="18">
    <location>
        <begin position="57"/>
        <end position="291"/>
    </location>
</feature>
<dbReference type="InterPro" id="IPR004558">
    <property type="entry name" value="Coprogen_oxidase_HemN"/>
</dbReference>
<evidence type="ECO:0000256" key="10">
    <source>
        <dbReference type="ARBA" id="ARBA00023004"/>
    </source>
</evidence>
<dbReference type="AlphaFoldDB" id="A0A448UCV5"/>
<feature type="binding site" evidence="17">
    <location>
        <position position="76"/>
    </location>
    <ligand>
        <name>[4Fe-4S] cluster</name>
        <dbReference type="ChEBI" id="CHEBI:49883"/>
        <note>4Fe-4S-S-AdoMet</note>
    </ligand>
</feature>
<comment type="catalytic activity">
    <reaction evidence="14 15">
        <text>coproporphyrinogen III + 2 S-adenosyl-L-methionine = protoporphyrinogen IX + 2 5'-deoxyadenosine + 2 L-methionine + 2 CO2</text>
        <dbReference type="Rhea" id="RHEA:15425"/>
        <dbReference type="ChEBI" id="CHEBI:16526"/>
        <dbReference type="ChEBI" id="CHEBI:17319"/>
        <dbReference type="ChEBI" id="CHEBI:57307"/>
        <dbReference type="ChEBI" id="CHEBI:57309"/>
        <dbReference type="ChEBI" id="CHEBI:57844"/>
        <dbReference type="ChEBI" id="CHEBI:59789"/>
        <dbReference type="EC" id="1.3.98.3"/>
    </reaction>
</comment>
<dbReference type="RefSeq" id="WP_126304879.1">
    <property type="nucleotide sequence ID" value="NZ_LR134516.1"/>
</dbReference>
<dbReference type="SMART" id="SM00729">
    <property type="entry name" value="Elp3"/>
    <property type="match status" value="1"/>
</dbReference>
<keyword evidence="11 15" id="KW-0411">Iron-sulfur</keyword>
<keyword evidence="8 15" id="KW-0479">Metal-binding</keyword>
<dbReference type="GO" id="GO:0006782">
    <property type="term" value="P:protoporphyrinogen IX biosynthetic process"/>
    <property type="evidence" value="ECO:0007669"/>
    <property type="project" value="UniProtKB-UniPathway"/>
</dbReference>
<dbReference type="SFLD" id="SFLDS00029">
    <property type="entry name" value="Radical_SAM"/>
    <property type="match status" value="1"/>
</dbReference>
<evidence type="ECO:0000256" key="13">
    <source>
        <dbReference type="ARBA" id="ARBA00024295"/>
    </source>
</evidence>
<feature type="binding site" evidence="16">
    <location>
        <begin position="124"/>
        <end position="125"/>
    </location>
    <ligand>
        <name>S-adenosyl-L-methionine</name>
        <dbReference type="ChEBI" id="CHEBI:59789"/>
        <label>2</label>
    </ligand>
</feature>
<feature type="binding site" evidence="16">
    <location>
        <begin position="78"/>
        <end position="80"/>
    </location>
    <ligand>
        <name>S-adenosyl-L-methionine</name>
        <dbReference type="ChEBI" id="CHEBI:59789"/>
        <label>2</label>
    </ligand>
</feature>
<keyword evidence="7 15" id="KW-0949">S-adenosyl-L-methionine</keyword>
<feature type="binding site" evidence="17">
    <location>
        <position position="72"/>
    </location>
    <ligand>
        <name>[4Fe-4S] cluster</name>
        <dbReference type="ChEBI" id="CHEBI:49883"/>
        <note>4Fe-4S-S-AdoMet</note>
    </ligand>
</feature>
<evidence type="ECO:0000256" key="6">
    <source>
        <dbReference type="ARBA" id="ARBA00022490"/>
    </source>
</evidence>
<feature type="binding site" evidence="17">
    <location>
        <position position="79"/>
    </location>
    <ligand>
        <name>[4Fe-4S] cluster</name>
        <dbReference type="ChEBI" id="CHEBI:49883"/>
        <note>4Fe-4S-S-AdoMet</note>
    </ligand>
</feature>
<keyword evidence="6 15" id="KW-0963">Cytoplasm</keyword>
<dbReference type="EC" id="1.3.98.3" evidence="15"/>
<feature type="binding site" evidence="16">
    <location>
        <position position="123"/>
    </location>
    <ligand>
        <name>S-adenosyl-L-methionine</name>
        <dbReference type="ChEBI" id="CHEBI:59789"/>
        <label>1</label>
    </ligand>
</feature>
<feature type="binding site" evidence="16">
    <location>
        <position position="195"/>
    </location>
    <ligand>
        <name>S-adenosyl-L-methionine</name>
        <dbReference type="ChEBI" id="CHEBI:59789"/>
        <label>2</label>
    </ligand>
</feature>
<dbReference type="Proteomes" id="UP000268229">
    <property type="component" value="Chromosome"/>
</dbReference>
<dbReference type="GO" id="GO:0005737">
    <property type="term" value="C:cytoplasm"/>
    <property type="evidence" value="ECO:0007669"/>
    <property type="project" value="UniProtKB-SubCell"/>
</dbReference>
<dbReference type="FunFam" id="3.80.30.20:FF:000012">
    <property type="entry name" value="Coproporphyrinogen-III oxidase"/>
    <property type="match status" value="1"/>
</dbReference>
<evidence type="ECO:0000256" key="17">
    <source>
        <dbReference type="PIRSR" id="PIRSR000167-2"/>
    </source>
</evidence>
<protein>
    <recommendedName>
        <fullName evidence="15">Coproporphyrinogen-III oxidase</fullName>
        <ecNumber evidence="15">1.3.98.3</ecNumber>
    </recommendedName>
</protein>
<evidence type="ECO:0000256" key="9">
    <source>
        <dbReference type="ARBA" id="ARBA00023002"/>
    </source>
</evidence>
<comment type="function">
    <text evidence="13">Involved in the heme biosynthesis. Catalyzes the anaerobic oxidative decarboxylation of propionate groups of rings A and B of coproporphyrinogen III to yield the vinyl groups in protoporphyrinogen IX.</text>
</comment>
<comment type="pathway">
    <text evidence="2 15">Porphyrin-containing compound metabolism; protoporphyrin-IX biosynthesis; protoporphyrinogen-IX from coproporphyrinogen-III (AdoMet route): step 1/1.</text>
</comment>
<dbReference type="PANTHER" id="PTHR13932:SF6">
    <property type="entry name" value="OXYGEN-INDEPENDENT COPROPORPHYRINOGEN III OXIDASE"/>
    <property type="match status" value="1"/>
</dbReference>
<feature type="binding site" evidence="16">
    <location>
        <position position="156"/>
    </location>
    <ligand>
        <name>S-adenosyl-L-methionine</name>
        <dbReference type="ChEBI" id="CHEBI:59789"/>
        <label>1</label>
    </ligand>
</feature>
<evidence type="ECO:0000256" key="12">
    <source>
        <dbReference type="ARBA" id="ARBA00023244"/>
    </source>
</evidence>
<feature type="binding site" evidence="16">
    <location>
        <position position="66"/>
    </location>
    <ligand>
        <name>S-adenosyl-L-methionine</name>
        <dbReference type="ChEBI" id="CHEBI:59789"/>
        <label>1</label>
    </ligand>
</feature>
<evidence type="ECO:0000256" key="11">
    <source>
        <dbReference type="ARBA" id="ARBA00023014"/>
    </source>
</evidence>
<evidence type="ECO:0000256" key="15">
    <source>
        <dbReference type="PIRNR" id="PIRNR000167"/>
    </source>
</evidence>
<sequence length="468" mass="53700">MKIITIQNDTQPEFDRKLIASLPSSGPRYTSYPTADRFHNGFTEADYIHALKLRRMGALNKPLSLYVHIPFCNTICYYCGCNKIITKDKLRADAYIEYLDKEMALLAPHLNSIHQLAQIHFGGGTPTFLNDNQIERVFALIRQHFQLIPNGEYSIEIDPRKVSRETVLHLGKLGFNRMSVGIQDFDPKVQKAVNRIQTVEETREVIDAAREAGFKSVSVDLIYGLPHQSLESIKPTIETVLSLDPDRLALYHYAHLPHIFKPQRRIDTATVPDSEEKLDILQYAVQTLTERGYVFIGMDHFAKPDDELALALKEGWLQRNFQGYSTYADCDLISIGVSSIGKIGTTYVQNERDIDAYYAAIDAGHLPIMRGYQLNRDDLLRRNIIQDLMCRFSLDFQVYESVFGIPFTRYFETELADLQKLAELGLLHLTSKRLRVTPKGRFLIRNIAMVFDYHLRHKETTAQYSKTV</sequence>
<dbReference type="PIRSF" id="PIRSF000167">
    <property type="entry name" value="HemN"/>
    <property type="match status" value="1"/>
</dbReference>
<evidence type="ECO:0000256" key="16">
    <source>
        <dbReference type="PIRSR" id="PIRSR000167-1"/>
    </source>
</evidence>
<gene>
    <name evidence="19" type="primary">hemN_2</name>
    <name evidence="19" type="ORF">NCTC12227_01485</name>
</gene>
<name>A0A448UCV5_9NEIS</name>
<feature type="binding site" evidence="16">
    <location>
        <position position="220"/>
    </location>
    <ligand>
        <name>S-adenosyl-L-methionine</name>
        <dbReference type="ChEBI" id="CHEBI:59789"/>
        <label>2</label>
    </ligand>
</feature>
<dbReference type="InterPro" id="IPR010723">
    <property type="entry name" value="HemN_C"/>
</dbReference>
<comment type="cofactor">
    <cofactor evidence="15 17">
        <name>[4Fe-4S] cluster</name>
        <dbReference type="ChEBI" id="CHEBI:49883"/>
    </cofactor>
    <text evidence="15 17">Binds 1 [4Fe-4S] cluster. The cluster is coordinated with 3 cysteines and an exchangeable S-adenosyl-L-methionine.</text>
</comment>